<evidence type="ECO:0000256" key="8">
    <source>
        <dbReference type="ARBA" id="ARBA00051935"/>
    </source>
</evidence>
<feature type="binding site" evidence="9">
    <location>
        <begin position="117"/>
        <end position="120"/>
    </location>
    <ligand>
        <name>NADP(+)</name>
        <dbReference type="ChEBI" id="CHEBI:58349"/>
    </ligand>
</feature>
<keyword evidence="12" id="KW-1185">Reference proteome</keyword>
<evidence type="ECO:0000256" key="9">
    <source>
        <dbReference type="HAMAP-Rule" id="MF_00956"/>
    </source>
</evidence>
<evidence type="ECO:0000256" key="1">
    <source>
        <dbReference type="ARBA" id="ARBA00004883"/>
    </source>
</evidence>
<feature type="binding site" evidence="9">
    <location>
        <begin position="175"/>
        <end position="178"/>
    </location>
    <ligand>
        <name>NADP(+)</name>
        <dbReference type="ChEBI" id="CHEBI:58349"/>
    </ligand>
</feature>
<dbReference type="Gene3D" id="3.40.50.720">
    <property type="entry name" value="NAD(P)-binding Rossmann-like Domain"/>
    <property type="match status" value="1"/>
</dbReference>
<feature type="site" description="Important for catalytic activity" evidence="9">
    <location>
        <position position="121"/>
    </location>
</feature>
<evidence type="ECO:0000256" key="5">
    <source>
        <dbReference type="ARBA" id="ARBA00023002"/>
    </source>
</evidence>
<sequence>MPRQFEERRTMTYSLQGKRIYVAGHKGMVGSAIVRRLADEGCEILTADRSVDLREQVAVREWYAANRPDVVVVAAAKVGGILANDTYPAEFLYDNLMIEANLIEGARQVGVEKLLFLGSSCIYPKMASQPITEDALLTGPLEPTNEWYAIAKIAGIKLCQSYRRQYGCDYISAMPTNLYGPGDNYDLNGSHVLPALIRKAHEAKLAGADSIEIWGTGTPRREFLHADDLADGCVFLLQTYSDDEHVNLGSGEDLPIAELAELVCDVVGFTGTITKDTSKPDGTPRKLMSGAKLAAMGWRPQIGLRDGIGNAYAEFLAGHVKQPAL</sequence>
<evidence type="ECO:0000313" key="11">
    <source>
        <dbReference type="EMBL" id="KHL25306.1"/>
    </source>
</evidence>
<feature type="domain" description="NAD-dependent epimerase/dehydratase" evidence="10">
    <location>
        <begin position="20"/>
        <end position="249"/>
    </location>
</feature>
<protein>
    <recommendedName>
        <fullName evidence="3 9">GDP-L-fucose synthase</fullName>
        <ecNumber evidence="3 9">1.1.1.271</ecNumber>
    </recommendedName>
    <alternativeName>
        <fullName evidence="9">GDP-4-keto-6-deoxy-D-mannose-3,5-epimerase-4-reductase</fullName>
    </alternativeName>
</protein>
<evidence type="ECO:0000256" key="3">
    <source>
        <dbReference type="ARBA" id="ARBA00012371"/>
    </source>
</evidence>
<dbReference type="EC" id="1.1.1.271" evidence="3 9"/>
<evidence type="ECO:0000256" key="2">
    <source>
        <dbReference type="ARBA" id="ARBA00005959"/>
    </source>
</evidence>
<keyword evidence="7 9" id="KW-0511">Multifunctional enzyme</keyword>
<comment type="similarity">
    <text evidence="2 9">Belongs to the NAD(P)-dependent epimerase/dehydratase family. Fucose synthase subfamily.</text>
</comment>
<feature type="binding site" evidence="9">
    <location>
        <position position="221"/>
    </location>
    <ligand>
        <name>substrate</name>
    </ligand>
</feature>
<dbReference type="PANTHER" id="PTHR43238:SF1">
    <property type="entry name" value="GDP-L-FUCOSE SYNTHASE"/>
    <property type="match status" value="1"/>
</dbReference>
<feature type="binding site" evidence="9">
    <location>
        <position position="199"/>
    </location>
    <ligand>
        <name>substrate</name>
    </ligand>
</feature>
<feature type="binding site" evidence="9">
    <location>
        <position position="281"/>
    </location>
    <ligand>
        <name>substrate</name>
    </ligand>
</feature>
<reference evidence="11 12" key="1">
    <citation type="submission" date="2014-11" db="EMBL/GenBank/DDBJ databases">
        <title>Draft genome sequence of Kirrobacter mercurialis.</title>
        <authorList>
            <person name="Coil D.A."/>
            <person name="Eisen J.A."/>
        </authorList>
    </citation>
    <scope>NUCLEOTIDE SEQUENCE [LARGE SCALE GENOMIC DNA]</scope>
    <source>
        <strain evidence="11 12">Coronado</strain>
    </source>
</reference>
<feature type="binding site" evidence="9">
    <location>
        <position position="191"/>
    </location>
    <ligand>
        <name>NADP(+)</name>
        <dbReference type="ChEBI" id="CHEBI:58349"/>
    </ligand>
</feature>
<dbReference type="AlphaFoldDB" id="A0A0B2C027"/>
<dbReference type="Proteomes" id="UP000030988">
    <property type="component" value="Unassembled WGS sequence"/>
</dbReference>
<evidence type="ECO:0000256" key="4">
    <source>
        <dbReference type="ARBA" id="ARBA00022857"/>
    </source>
</evidence>
<dbReference type="FunFam" id="3.40.50.720:FF:000101">
    <property type="entry name" value="GDP-L-fucose synthase"/>
    <property type="match status" value="1"/>
</dbReference>
<feature type="active site" description="Proton donor/acceptor" evidence="9">
    <location>
        <position position="148"/>
    </location>
</feature>
<dbReference type="Gene3D" id="3.90.25.10">
    <property type="entry name" value="UDP-galactose 4-epimerase, domain 1"/>
    <property type="match status" value="1"/>
</dbReference>
<keyword evidence="4 9" id="KW-0521">NADP</keyword>
<accession>A0A0B2C027</accession>
<feature type="binding site" evidence="9">
    <location>
        <position position="152"/>
    </location>
    <ligand>
        <name>NADP(+)</name>
        <dbReference type="ChEBI" id="CHEBI:58349"/>
    </ligand>
</feature>
<evidence type="ECO:0000256" key="6">
    <source>
        <dbReference type="ARBA" id="ARBA00023235"/>
    </source>
</evidence>
<dbReference type="CDD" id="cd05239">
    <property type="entry name" value="GDP_FS_SDR_e"/>
    <property type="match status" value="1"/>
</dbReference>
<feature type="site" description="Important for catalytic activity" evidence="9">
    <location>
        <position position="119"/>
    </location>
</feature>
<dbReference type="HAMAP" id="MF_00956">
    <property type="entry name" value="GDP_fucose_synth"/>
    <property type="match status" value="1"/>
</dbReference>
<evidence type="ECO:0000256" key="7">
    <source>
        <dbReference type="ARBA" id="ARBA00023268"/>
    </source>
</evidence>
<feature type="binding site" evidence="9">
    <location>
        <position position="214"/>
    </location>
    <ligand>
        <name>substrate</name>
    </ligand>
</feature>
<comment type="caution">
    <text evidence="11">The sequence shown here is derived from an EMBL/GenBank/DDBJ whole genome shotgun (WGS) entry which is preliminary data.</text>
</comment>
<dbReference type="InterPro" id="IPR001509">
    <property type="entry name" value="Epimerase_deHydtase"/>
</dbReference>
<feature type="binding site" evidence="9">
    <location>
        <begin position="24"/>
        <end position="30"/>
    </location>
    <ligand>
        <name>NADP(+)</name>
        <dbReference type="ChEBI" id="CHEBI:58349"/>
    </ligand>
</feature>
<dbReference type="EMBL" id="JTDN01000001">
    <property type="protein sequence ID" value="KHL25306.1"/>
    <property type="molecule type" value="Genomic_DNA"/>
</dbReference>
<keyword evidence="6 9" id="KW-0413">Isomerase</keyword>
<dbReference type="GO" id="GO:0016853">
    <property type="term" value="F:isomerase activity"/>
    <property type="evidence" value="ECO:0007669"/>
    <property type="project" value="UniProtKB-KW"/>
</dbReference>
<keyword evidence="5 9" id="KW-0560">Oxidoreductase</keyword>
<dbReference type="InterPro" id="IPR028614">
    <property type="entry name" value="GDP_fucose/colitose_synth"/>
</dbReference>
<dbReference type="UniPathway" id="UPA00128">
    <property type="reaction ID" value="UER00191"/>
</dbReference>
<name>A0A0B2C027_9SPHN</name>
<evidence type="ECO:0000313" key="12">
    <source>
        <dbReference type="Proteomes" id="UP000030988"/>
    </source>
</evidence>
<proteinExistence type="inferred from homology"/>
<dbReference type="SUPFAM" id="SSF51735">
    <property type="entry name" value="NAD(P)-binding Rossmann-fold domains"/>
    <property type="match status" value="1"/>
</dbReference>
<dbReference type="GO" id="GO:0050577">
    <property type="term" value="F:GDP-L-fucose synthase activity"/>
    <property type="evidence" value="ECO:0007669"/>
    <property type="project" value="UniProtKB-UniRule"/>
</dbReference>
<organism evidence="11 12">
    <name type="scientific">Croceibacterium mercuriale</name>
    <dbReference type="NCBI Taxonomy" id="1572751"/>
    <lineage>
        <taxon>Bacteria</taxon>
        <taxon>Pseudomonadati</taxon>
        <taxon>Pseudomonadota</taxon>
        <taxon>Alphaproteobacteria</taxon>
        <taxon>Sphingomonadales</taxon>
        <taxon>Erythrobacteraceae</taxon>
        <taxon>Croceibacterium</taxon>
    </lineage>
</organism>
<dbReference type="GO" id="GO:0070401">
    <property type="term" value="F:NADP+ binding"/>
    <property type="evidence" value="ECO:0007669"/>
    <property type="project" value="UniProtKB-UniRule"/>
</dbReference>
<evidence type="ECO:0000259" key="10">
    <source>
        <dbReference type="Pfam" id="PF01370"/>
    </source>
</evidence>
<comment type="pathway">
    <text evidence="1 9">Nucleotide-sugar biosynthesis; GDP-L-fucose biosynthesis via de novo pathway; GDP-L-fucose from GDP-alpha-D-mannose: step 2/2.</text>
</comment>
<comment type="catalytic activity">
    <reaction evidence="8 9">
        <text>GDP-beta-L-fucose + NADP(+) = GDP-4-dehydro-alpha-D-rhamnose + NADPH + H(+)</text>
        <dbReference type="Rhea" id="RHEA:18885"/>
        <dbReference type="ChEBI" id="CHEBI:15378"/>
        <dbReference type="ChEBI" id="CHEBI:57273"/>
        <dbReference type="ChEBI" id="CHEBI:57783"/>
        <dbReference type="ChEBI" id="CHEBI:57964"/>
        <dbReference type="ChEBI" id="CHEBI:58349"/>
        <dbReference type="EC" id="1.1.1.271"/>
    </reaction>
</comment>
<dbReference type="Pfam" id="PF01370">
    <property type="entry name" value="Epimerase"/>
    <property type="match status" value="1"/>
</dbReference>
<dbReference type="STRING" id="1572751.PK98_00760"/>
<dbReference type="GO" id="GO:0042351">
    <property type="term" value="P:'de novo' GDP-L-fucose biosynthetic process"/>
    <property type="evidence" value="ECO:0007669"/>
    <property type="project" value="UniProtKB-UniRule"/>
</dbReference>
<dbReference type="InterPro" id="IPR036291">
    <property type="entry name" value="NAD(P)-bd_dom_sf"/>
</dbReference>
<dbReference type="PANTHER" id="PTHR43238">
    <property type="entry name" value="GDP-L-FUCOSE SYNTHASE"/>
    <property type="match status" value="1"/>
</dbReference>
<comment type="function">
    <text evidence="9">Catalyzes the two-step NADP-dependent conversion of GDP-4-dehydro-6-deoxy-D-mannose to GDP-fucose, involving an epimerase and a reductase reaction.</text>
</comment>
<gene>
    <name evidence="9" type="primary">fcl</name>
    <name evidence="11" type="ORF">PK98_00760</name>
</gene>